<dbReference type="InterPro" id="IPR002885">
    <property type="entry name" value="PPR_rpt"/>
</dbReference>
<evidence type="ECO:0000256" key="3">
    <source>
        <dbReference type="ARBA" id="ARBA00022737"/>
    </source>
</evidence>
<evidence type="ECO:0008006" key="9">
    <source>
        <dbReference type="Google" id="ProtNLM"/>
    </source>
</evidence>
<reference evidence="8" key="1">
    <citation type="submission" date="2018-02" db="EMBL/GenBank/DDBJ databases">
        <title>Rhizophora mucronata_Transcriptome.</title>
        <authorList>
            <person name="Meera S.P."/>
            <person name="Sreeshan A."/>
            <person name="Augustine A."/>
        </authorList>
    </citation>
    <scope>NUCLEOTIDE SEQUENCE</scope>
    <source>
        <tissue evidence="8">Leaf</tissue>
    </source>
</reference>
<dbReference type="FunFam" id="1.25.40.10:FF:000394">
    <property type="entry name" value="Pentatricopeptide repeat-containing protein, mitochondrial"/>
    <property type="match status" value="1"/>
</dbReference>
<dbReference type="PANTHER" id="PTHR45717">
    <property type="entry name" value="OS12G0527900 PROTEIN"/>
    <property type="match status" value="1"/>
</dbReference>
<dbReference type="GO" id="GO:0005739">
    <property type="term" value="C:mitochondrion"/>
    <property type="evidence" value="ECO:0007669"/>
    <property type="project" value="UniProtKB-SubCell"/>
</dbReference>
<feature type="compositionally biased region" description="Basic and acidic residues" evidence="7">
    <location>
        <begin position="138"/>
        <end position="154"/>
    </location>
</feature>
<dbReference type="EMBL" id="GGEC01025410">
    <property type="protein sequence ID" value="MBX05894.1"/>
    <property type="molecule type" value="Transcribed_RNA"/>
</dbReference>
<comment type="subcellular location">
    <subcellularLocation>
        <location evidence="1">Mitochondrion</location>
    </subcellularLocation>
</comment>
<dbReference type="Pfam" id="PF01535">
    <property type="entry name" value="PPR"/>
    <property type="match status" value="4"/>
</dbReference>
<feature type="compositionally biased region" description="Acidic residues" evidence="7">
    <location>
        <begin position="82"/>
        <end position="95"/>
    </location>
</feature>
<dbReference type="PANTHER" id="PTHR45717:SF15">
    <property type="entry name" value="AGL218WP"/>
    <property type="match status" value="1"/>
</dbReference>
<dbReference type="Gene3D" id="1.25.40.10">
    <property type="entry name" value="Tetratricopeptide repeat domain"/>
    <property type="match status" value="2"/>
</dbReference>
<dbReference type="Pfam" id="PF13812">
    <property type="entry name" value="PPR_3"/>
    <property type="match status" value="1"/>
</dbReference>
<dbReference type="FunFam" id="1.25.40.10:FF:000744">
    <property type="entry name" value="Pentatricopeptide repeat-containing protein, mitochondrial"/>
    <property type="match status" value="1"/>
</dbReference>
<evidence type="ECO:0000256" key="6">
    <source>
        <dbReference type="PROSITE-ProRule" id="PRU00708"/>
    </source>
</evidence>
<evidence type="ECO:0000256" key="4">
    <source>
        <dbReference type="ARBA" id="ARBA00022946"/>
    </source>
</evidence>
<dbReference type="InterPro" id="IPR011990">
    <property type="entry name" value="TPR-like_helical_dom_sf"/>
</dbReference>
<keyword evidence="4" id="KW-0809">Transit peptide</keyword>
<protein>
    <recommendedName>
        <fullName evidence="9">Pentatricopeptide repeat-containing protein</fullName>
    </recommendedName>
</protein>
<evidence type="ECO:0000256" key="7">
    <source>
        <dbReference type="SAM" id="MobiDB-lite"/>
    </source>
</evidence>
<feature type="region of interest" description="Disordered" evidence="7">
    <location>
        <begin position="133"/>
        <end position="154"/>
    </location>
</feature>
<sequence>MWALRRASVFPRFRGLVVRTSRACCAELEVPSSYSEGKVATSVSAERVSERCIFYSTAKVFSEFCVERRSLSSQAGAKNSELEDNMEDGFSELETPDSTSSMEEVSTMAGNEDELVSEPELLDGDHEDEEDNILESSHILDTETDPKEKKARGKRDTSDLFKAIVSSPNSVHSVLDKWAEEKELSQAEISLATSNFRKRRMYGRALQLSEWLEARKHLDFVERDYASRLDLIAKVRGLQKAEYYVEKKIPESFRGEIIYRTLLASCVSANNAKKAEEVFNKMRDLEFPITLFVCNQLLLLYKRLDKKKIADVLLLMEKENIKPSLFTYKLLIDTKGQSNDITGMDQIVETMKMEGIQPDTITQAILAKHYVSGGLKGKAEAILKEMEGSDLKEHRWACRLLLPLYASLGKAVDVRRVWKVCESSPRLEECTAAVEAWGKLNKIDEAEAVFNLMTKWKKLSSKHYSALLKVYASHKKLAKGKDLVKRMADSGCRIGPLTWDALVKLYVEAGEVEKADSMLQKATEQSQIRPMFSSFMTIMEKYEKRGDIHNSEKMFHRMRQAGYVARHRQFQSLVQTYINAKSPAYGIRERMKADNIFPNKSMAGQLAQVDAFRKTAVTDLLD</sequence>
<proteinExistence type="inferred from homology"/>
<dbReference type="PROSITE" id="PS51375">
    <property type="entry name" value="PPR"/>
    <property type="match status" value="1"/>
</dbReference>
<evidence type="ECO:0000313" key="8">
    <source>
        <dbReference type="EMBL" id="MBX05894.1"/>
    </source>
</evidence>
<dbReference type="NCBIfam" id="TIGR00756">
    <property type="entry name" value="PPR"/>
    <property type="match status" value="1"/>
</dbReference>
<dbReference type="GO" id="GO:0003729">
    <property type="term" value="F:mRNA binding"/>
    <property type="evidence" value="ECO:0007669"/>
    <property type="project" value="UniProtKB-ARBA"/>
</dbReference>
<feature type="region of interest" description="Disordered" evidence="7">
    <location>
        <begin position="75"/>
        <end position="112"/>
    </location>
</feature>
<name>A0A2P2KJI7_RHIMU</name>
<evidence type="ECO:0000256" key="2">
    <source>
        <dbReference type="ARBA" id="ARBA00007626"/>
    </source>
</evidence>
<organism evidence="8">
    <name type="scientific">Rhizophora mucronata</name>
    <name type="common">Asiatic mangrove</name>
    <dbReference type="NCBI Taxonomy" id="61149"/>
    <lineage>
        <taxon>Eukaryota</taxon>
        <taxon>Viridiplantae</taxon>
        <taxon>Streptophyta</taxon>
        <taxon>Embryophyta</taxon>
        <taxon>Tracheophyta</taxon>
        <taxon>Spermatophyta</taxon>
        <taxon>Magnoliopsida</taxon>
        <taxon>eudicotyledons</taxon>
        <taxon>Gunneridae</taxon>
        <taxon>Pentapetalae</taxon>
        <taxon>rosids</taxon>
        <taxon>fabids</taxon>
        <taxon>Malpighiales</taxon>
        <taxon>Rhizophoraceae</taxon>
        <taxon>Rhizophora</taxon>
    </lineage>
</organism>
<feature type="repeat" description="PPR" evidence="6">
    <location>
        <begin position="460"/>
        <end position="494"/>
    </location>
</feature>
<dbReference type="AlphaFoldDB" id="A0A2P2KJI7"/>
<evidence type="ECO:0000256" key="5">
    <source>
        <dbReference type="ARBA" id="ARBA00023128"/>
    </source>
</evidence>
<keyword evidence="3" id="KW-0677">Repeat</keyword>
<comment type="similarity">
    <text evidence="2">Belongs to the PPR family. P subfamily.</text>
</comment>
<accession>A0A2P2KJI7</accession>
<keyword evidence="5" id="KW-0496">Mitochondrion</keyword>
<evidence type="ECO:0000256" key="1">
    <source>
        <dbReference type="ARBA" id="ARBA00004173"/>
    </source>
</evidence>